<dbReference type="InterPro" id="IPR016181">
    <property type="entry name" value="Acyl_CoA_acyltransferase"/>
</dbReference>
<dbReference type="InterPro" id="IPR031165">
    <property type="entry name" value="GNAT_YJDJ"/>
</dbReference>
<keyword evidence="2" id="KW-0808">Transferase</keyword>
<reference evidence="2 3" key="1">
    <citation type="submission" date="2014-09" db="EMBL/GenBank/DDBJ databases">
        <title>Draft genome of Bradyrhizobium japonicum Is-34.</title>
        <authorList>
            <person name="Tsurumaru H."/>
            <person name="Yamakawa T."/>
            <person name="Hashimoto S."/>
            <person name="Okizaki K."/>
            <person name="Kanesaki Y."/>
            <person name="Yoshikawa H."/>
            <person name="Yajima S."/>
        </authorList>
    </citation>
    <scope>NUCLEOTIDE SEQUENCE [LARGE SCALE GENOMIC DNA]</scope>
    <source>
        <strain evidence="2 3">Is-34</strain>
    </source>
</reference>
<proteinExistence type="predicted"/>
<evidence type="ECO:0000313" key="2">
    <source>
        <dbReference type="EMBL" id="KGT73960.1"/>
    </source>
</evidence>
<dbReference type="AlphaFoldDB" id="A0A0A3XI32"/>
<comment type="caution">
    <text evidence="2">The sequence shown here is derived from an EMBL/GenBank/DDBJ whole genome shotgun (WGS) entry which is preliminary data.</text>
</comment>
<sequence length="91" mass="10079">MSDVIDNKADHRFELEVEGHLATEHYKLDGNVITFEHTDVPKELGGKGVGSKLVQGALDQVRAAGLKLIPQCPFVKAWIEKHPEYADLVKS</sequence>
<dbReference type="RefSeq" id="WP_028152359.1">
    <property type="nucleotide sequence ID" value="NZ_CP081350.1"/>
</dbReference>
<dbReference type="SUPFAM" id="SSF55729">
    <property type="entry name" value="Acyl-CoA N-acyltransferases (Nat)"/>
    <property type="match status" value="1"/>
</dbReference>
<protein>
    <submittedName>
        <fullName evidence="2">Acetyltransferase</fullName>
    </submittedName>
</protein>
<gene>
    <name evidence="2" type="ORF">MA20_41355</name>
</gene>
<dbReference type="PANTHER" id="PTHR31435">
    <property type="entry name" value="PROTEIN NATD1"/>
    <property type="match status" value="1"/>
</dbReference>
<dbReference type="InterPro" id="IPR045057">
    <property type="entry name" value="Gcn5-rel_NAT"/>
</dbReference>
<accession>A0A0A3XI32</accession>
<dbReference type="EMBL" id="JRPN01000039">
    <property type="protein sequence ID" value="KGT73960.1"/>
    <property type="molecule type" value="Genomic_DNA"/>
</dbReference>
<evidence type="ECO:0000259" key="1">
    <source>
        <dbReference type="PROSITE" id="PS51729"/>
    </source>
</evidence>
<name>A0A0A3XI32_BRAJP</name>
<dbReference type="Pfam" id="PF14542">
    <property type="entry name" value="Acetyltransf_CG"/>
    <property type="match status" value="1"/>
</dbReference>
<evidence type="ECO:0000313" key="3">
    <source>
        <dbReference type="Proteomes" id="UP000030377"/>
    </source>
</evidence>
<dbReference type="STRING" id="375.BKD09_RS26045"/>
<dbReference type="PROSITE" id="PS51729">
    <property type="entry name" value="GNAT_YJDJ"/>
    <property type="match status" value="1"/>
</dbReference>
<dbReference type="PANTHER" id="PTHR31435:SF10">
    <property type="entry name" value="BSR4717 PROTEIN"/>
    <property type="match status" value="1"/>
</dbReference>
<organism evidence="2 3">
    <name type="scientific">Bradyrhizobium japonicum</name>
    <dbReference type="NCBI Taxonomy" id="375"/>
    <lineage>
        <taxon>Bacteria</taxon>
        <taxon>Pseudomonadati</taxon>
        <taxon>Pseudomonadota</taxon>
        <taxon>Alphaproteobacteria</taxon>
        <taxon>Hyphomicrobiales</taxon>
        <taxon>Nitrobacteraceae</taxon>
        <taxon>Bradyrhizobium</taxon>
    </lineage>
</organism>
<dbReference type="Gene3D" id="3.40.630.30">
    <property type="match status" value="1"/>
</dbReference>
<dbReference type="eggNOG" id="COG2388">
    <property type="taxonomic scope" value="Bacteria"/>
</dbReference>
<feature type="domain" description="N-acetyltransferase" evidence="1">
    <location>
        <begin position="5"/>
        <end position="90"/>
    </location>
</feature>
<dbReference type="Proteomes" id="UP000030377">
    <property type="component" value="Unassembled WGS sequence"/>
</dbReference>
<dbReference type="GO" id="GO:0016740">
    <property type="term" value="F:transferase activity"/>
    <property type="evidence" value="ECO:0007669"/>
    <property type="project" value="UniProtKB-KW"/>
</dbReference>